<reference evidence="8 9" key="1">
    <citation type="submission" date="2018-06" db="EMBL/GenBank/DDBJ databases">
        <title>A transcriptomic atlas of mushroom development highlights an independent origin of complex multicellularity.</title>
        <authorList>
            <consortium name="DOE Joint Genome Institute"/>
            <person name="Krizsan K."/>
            <person name="Almasi E."/>
            <person name="Merenyi Z."/>
            <person name="Sahu N."/>
            <person name="Viragh M."/>
            <person name="Koszo T."/>
            <person name="Mondo S."/>
            <person name="Kiss B."/>
            <person name="Balint B."/>
            <person name="Kues U."/>
            <person name="Barry K."/>
            <person name="Hegedus J.C."/>
            <person name="Henrissat B."/>
            <person name="Johnson J."/>
            <person name="Lipzen A."/>
            <person name="Ohm R."/>
            <person name="Nagy I."/>
            <person name="Pangilinan J."/>
            <person name="Yan J."/>
            <person name="Xiong Y."/>
            <person name="Grigoriev I.V."/>
            <person name="Hibbett D.S."/>
            <person name="Nagy L.G."/>
        </authorList>
    </citation>
    <scope>NUCLEOTIDE SEQUENCE [LARGE SCALE GENOMIC DNA]</scope>
    <source>
        <strain evidence="8 9">SZMC22713</strain>
    </source>
</reference>
<dbReference type="Proteomes" id="UP000294933">
    <property type="component" value="Unassembled WGS sequence"/>
</dbReference>
<dbReference type="OrthoDB" id="413313at2759"/>
<keyword evidence="4" id="KW-0496">Mitochondrion</keyword>
<dbReference type="EMBL" id="ML170171">
    <property type="protein sequence ID" value="TDL23302.1"/>
    <property type="molecule type" value="Genomic_DNA"/>
</dbReference>
<dbReference type="AlphaFoldDB" id="A0A4Y7Q853"/>
<feature type="transmembrane region" description="Helical" evidence="7">
    <location>
        <begin position="476"/>
        <end position="497"/>
    </location>
</feature>
<evidence type="ECO:0000256" key="7">
    <source>
        <dbReference type="SAM" id="Phobius"/>
    </source>
</evidence>
<dbReference type="GO" id="GO:0005741">
    <property type="term" value="C:mitochondrial outer membrane"/>
    <property type="evidence" value="ECO:0007669"/>
    <property type="project" value="TreeGrafter"/>
</dbReference>
<sequence>MSTFANAHTHSLVLDTVPKAPPTPPPEVDDRKELNRDEAADENEKIYALLLTLKPPLDKNAARIALKSLENSQIVSLNFAGTAKDDEAEILGKALQGRLLVALYAEALDMLLQEARDADAEAEWWSDLARSWQSVAWYLVQTFPERLKRCFETIVRELRSHHIPVQLNSFSPKTIRSLFPSGLLHPSALTASFFPHISRQTHSLFTSPLELARQECIIRKTKLEVLRNSRAEALGHLFKLKRSIASELQAPSTQIGLGSYPTRIRKLLGDTNASETDVLQGLSILAFQRLPQHASTHTAQFSSLCRPSRLTRLWPRLVVIPPVTLLLFRYIYRSRESLHETAVQAADTVRGFWFGYVVEPVRGILDTVRTGGEDGPRIVSMEGVKADLESLERMALDLSKDKLGYTPSQLEALSEQVRHGDLTPVLKVYEQDIKSPIRSVVTGSLVRSLLIQVQKAKVDLDQALTGIDKLLKSQELTFGFVGVAPALGILYATIGFLRNVLFGSRGKNRYGNRRWRECAWTSIRRVERVLISKELYPDAAQSIPPLTLGLLLISVSHLRTYAETCLPPLSRLREGFLEDVADLEDLEFGRDEKRMVVDRMWRSWGVTLGWTNMAALRKSALPGP</sequence>
<accession>A0A4Y7Q853</accession>
<organism evidence="8 9">
    <name type="scientific">Rickenella mellea</name>
    <dbReference type="NCBI Taxonomy" id="50990"/>
    <lineage>
        <taxon>Eukaryota</taxon>
        <taxon>Fungi</taxon>
        <taxon>Dikarya</taxon>
        <taxon>Basidiomycota</taxon>
        <taxon>Agaricomycotina</taxon>
        <taxon>Agaricomycetes</taxon>
        <taxon>Hymenochaetales</taxon>
        <taxon>Rickenellaceae</taxon>
        <taxon>Rickenella</taxon>
    </lineage>
</organism>
<keyword evidence="2 7" id="KW-0812">Transmembrane</keyword>
<dbReference type="VEuPathDB" id="FungiDB:BD410DRAFT_769220"/>
<protein>
    <submittedName>
        <fullName evidence="8">NCA2-domain-containing protein</fullName>
    </submittedName>
</protein>
<evidence type="ECO:0000256" key="1">
    <source>
        <dbReference type="ARBA" id="ARBA00004225"/>
    </source>
</evidence>
<feature type="region of interest" description="Disordered" evidence="6">
    <location>
        <begin position="1"/>
        <end position="33"/>
    </location>
</feature>
<dbReference type="Pfam" id="PF08637">
    <property type="entry name" value="NCA2"/>
    <property type="match status" value="1"/>
</dbReference>
<comment type="subcellular location">
    <subcellularLocation>
        <location evidence="1">Mitochondrion membrane</location>
        <topology evidence="1">Multi-pass membrane protein</topology>
    </subcellularLocation>
</comment>
<name>A0A4Y7Q853_9AGAM</name>
<dbReference type="InterPro" id="IPR013946">
    <property type="entry name" value="NCA2-like"/>
</dbReference>
<evidence type="ECO:0000256" key="6">
    <source>
        <dbReference type="SAM" id="MobiDB-lite"/>
    </source>
</evidence>
<evidence type="ECO:0000256" key="5">
    <source>
        <dbReference type="ARBA" id="ARBA00023136"/>
    </source>
</evidence>
<gene>
    <name evidence="8" type="ORF">BD410DRAFT_769220</name>
</gene>
<dbReference type="STRING" id="50990.A0A4Y7Q853"/>
<evidence type="ECO:0000313" key="9">
    <source>
        <dbReference type="Proteomes" id="UP000294933"/>
    </source>
</evidence>
<evidence type="ECO:0000256" key="3">
    <source>
        <dbReference type="ARBA" id="ARBA00022989"/>
    </source>
</evidence>
<dbReference type="PANTHER" id="PTHR28234">
    <property type="entry name" value="NUCLEAR CONTROL OF ATPASE PROTEIN 2"/>
    <property type="match status" value="1"/>
</dbReference>
<dbReference type="PANTHER" id="PTHR28234:SF1">
    <property type="entry name" value="NUCLEAR CONTROL OF ATPASE PROTEIN 2"/>
    <property type="match status" value="1"/>
</dbReference>
<keyword evidence="5 7" id="KW-0472">Membrane</keyword>
<evidence type="ECO:0000256" key="4">
    <source>
        <dbReference type="ARBA" id="ARBA00023128"/>
    </source>
</evidence>
<keyword evidence="9" id="KW-1185">Reference proteome</keyword>
<evidence type="ECO:0000313" key="8">
    <source>
        <dbReference type="EMBL" id="TDL23302.1"/>
    </source>
</evidence>
<proteinExistence type="predicted"/>
<keyword evidence="3 7" id="KW-1133">Transmembrane helix</keyword>
<evidence type="ECO:0000256" key="2">
    <source>
        <dbReference type="ARBA" id="ARBA00022692"/>
    </source>
</evidence>